<evidence type="ECO:0000313" key="2">
    <source>
        <dbReference type="EMBL" id="KAG8155850.1"/>
    </source>
</evidence>
<reference evidence="3 5" key="1">
    <citation type="journal article" date="2022" name="Nat. Ecol. Evol.">
        <title>A masculinizing supergene underlies an exaggerated male reproductive morph in a spider.</title>
        <authorList>
            <person name="Hendrickx F."/>
            <person name="De Corte Z."/>
            <person name="Sonet G."/>
            <person name="Van Belleghem S.M."/>
            <person name="Kostlbacher S."/>
            <person name="Vangestel C."/>
        </authorList>
    </citation>
    <scope>NUCLEOTIDE SEQUENCE [LARGE SCALE GENOMIC DNA]</scope>
    <source>
        <strain evidence="3">W744_W776</strain>
    </source>
</reference>
<proteinExistence type="predicted"/>
<dbReference type="EMBL" id="JAFNEN010006535">
    <property type="protein sequence ID" value="KAG8155850.1"/>
    <property type="molecule type" value="Genomic_DNA"/>
</dbReference>
<evidence type="ECO:0000256" key="1">
    <source>
        <dbReference type="SAM" id="MobiDB-lite"/>
    </source>
</evidence>
<accession>A0AAV6TD54</accession>
<dbReference type="AlphaFoldDB" id="A0AAV6TD54"/>
<feature type="compositionally biased region" description="Basic and acidic residues" evidence="1">
    <location>
        <begin position="89"/>
        <end position="100"/>
    </location>
</feature>
<comment type="caution">
    <text evidence="3">The sequence shown here is derived from an EMBL/GenBank/DDBJ whole genome shotgun (WGS) entry which is preliminary data.</text>
</comment>
<gene>
    <name evidence="4" type="ORF">JTE90_005366</name>
    <name evidence="2" type="ORF">JTE90_008343</name>
    <name evidence="3" type="ORF">JTE90_008354</name>
</gene>
<name>A0AAV6TD54_9ARAC</name>
<dbReference type="EMBL" id="JAFNEN010002810">
    <property type="protein sequence ID" value="KAG8172330.1"/>
    <property type="molecule type" value="Genomic_DNA"/>
</dbReference>
<evidence type="ECO:0000313" key="3">
    <source>
        <dbReference type="EMBL" id="KAG8155861.1"/>
    </source>
</evidence>
<dbReference type="Proteomes" id="UP000827092">
    <property type="component" value="Unassembled WGS sequence"/>
</dbReference>
<sequence>MRERTGPVCPLRGGVYAFGLWFDLKGSLYPGPRADWLSYYGLIRWWSTQAMRERTGPVCPLRGGVFAFGRWLTYRARVPSPSETAAKGTDLEKSAGKEDPVELDTSLSL</sequence>
<organism evidence="3 5">
    <name type="scientific">Oedothorax gibbosus</name>
    <dbReference type="NCBI Taxonomy" id="931172"/>
    <lineage>
        <taxon>Eukaryota</taxon>
        <taxon>Metazoa</taxon>
        <taxon>Ecdysozoa</taxon>
        <taxon>Arthropoda</taxon>
        <taxon>Chelicerata</taxon>
        <taxon>Arachnida</taxon>
        <taxon>Araneae</taxon>
        <taxon>Araneomorphae</taxon>
        <taxon>Entelegynae</taxon>
        <taxon>Araneoidea</taxon>
        <taxon>Linyphiidae</taxon>
        <taxon>Erigoninae</taxon>
        <taxon>Oedothorax</taxon>
    </lineage>
</organism>
<dbReference type="EMBL" id="JAFNEN010006535">
    <property type="protein sequence ID" value="KAG8155861.1"/>
    <property type="molecule type" value="Genomic_DNA"/>
</dbReference>
<evidence type="ECO:0000313" key="4">
    <source>
        <dbReference type="EMBL" id="KAG8172330.1"/>
    </source>
</evidence>
<evidence type="ECO:0000313" key="5">
    <source>
        <dbReference type="Proteomes" id="UP000827092"/>
    </source>
</evidence>
<protein>
    <submittedName>
        <fullName evidence="3">Uncharacterized protein</fullName>
    </submittedName>
</protein>
<keyword evidence="5" id="KW-1185">Reference proteome</keyword>
<feature type="region of interest" description="Disordered" evidence="1">
    <location>
        <begin position="81"/>
        <end position="109"/>
    </location>
</feature>